<accession>A0A7I7QN13</accession>
<keyword evidence="5" id="KW-1185">Reference proteome</keyword>
<dbReference type="NCBIfam" id="TIGR04530">
    <property type="entry name" value="hemophoreRv0203"/>
    <property type="match status" value="1"/>
</dbReference>
<reference evidence="4 5" key="1">
    <citation type="journal article" date="2019" name="Emerg. Microbes Infect.">
        <title>Comprehensive subspecies identification of 175 nontuberculous mycobacteria species based on 7547 genomic profiles.</title>
        <authorList>
            <person name="Matsumoto Y."/>
            <person name="Kinjo T."/>
            <person name="Motooka D."/>
            <person name="Nabeya D."/>
            <person name="Jung N."/>
            <person name="Uechi K."/>
            <person name="Horii T."/>
            <person name="Iida T."/>
            <person name="Fujita J."/>
            <person name="Nakamura S."/>
        </authorList>
    </citation>
    <scope>NUCLEOTIDE SEQUENCE [LARGE SCALE GENOMIC DNA]</scope>
    <source>
        <strain evidence="4 5">JCM 17899</strain>
    </source>
</reference>
<dbReference type="Pfam" id="PF16525">
    <property type="entry name" value="MHB"/>
    <property type="match status" value="1"/>
</dbReference>
<evidence type="ECO:0000259" key="3">
    <source>
        <dbReference type="Pfam" id="PF16525"/>
    </source>
</evidence>
<dbReference type="InterPro" id="IPR038378">
    <property type="entry name" value="MHB_sf"/>
</dbReference>
<evidence type="ECO:0000256" key="1">
    <source>
        <dbReference type="SAM" id="MobiDB-lite"/>
    </source>
</evidence>
<organism evidence="4 5">
    <name type="scientific">Mycolicibacterium sediminis</name>
    <dbReference type="NCBI Taxonomy" id="1286180"/>
    <lineage>
        <taxon>Bacteria</taxon>
        <taxon>Bacillati</taxon>
        <taxon>Actinomycetota</taxon>
        <taxon>Actinomycetes</taxon>
        <taxon>Mycobacteriales</taxon>
        <taxon>Mycobacteriaceae</taxon>
        <taxon>Mycolicibacterium</taxon>
    </lineage>
</organism>
<dbReference type="InterPro" id="IPR032407">
    <property type="entry name" value="MHB"/>
</dbReference>
<dbReference type="InterPro" id="IPR030937">
    <property type="entry name" value="Hemophore_Rv0203"/>
</dbReference>
<feature type="region of interest" description="Disordered" evidence="1">
    <location>
        <begin position="198"/>
        <end position="236"/>
    </location>
</feature>
<feature type="compositionally biased region" description="Basic and acidic residues" evidence="1">
    <location>
        <begin position="24"/>
        <end position="41"/>
    </location>
</feature>
<evidence type="ECO:0000313" key="4">
    <source>
        <dbReference type="EMBL" id="BBY27400.1"/>
    </source>
</evidence>
<feature type="domain" description="Haemophore haem-binding" evidence="3">
    <location>
        <begin position="86"/>
        <end position="163"/>
    </location>
</feature>
<dbReference type="AlphaFoldDB" id="A0A7I7QN13"/>
<feature type="region of interest" description="Disordered" evidence="1">
    <location>
        <begin position="1"/>
        <end position="41"/>
    </location>
</feature>
<gene>
    <name evidence="4" type="ORF">MSEDJ_14960</name>
</gene>
<dbReference type="NCBIfam" id="TIGR04529">
    <property type="entry name" value="MTB_hemophore"/>
    <property type="match status" value="1"/>
</dbReference>
<keyword evidence="2" id="KW-0812">Transmembrane</keyword>
<dbReference type="Gene3D" id="1.20.20.20">
    <property type="entry name" value="Haemophore, haem-binding domain"/>
    <property type="match status" value="1"/>
</dbReference>
<keyword evidence="2" id="KW-0472">Membrane</keyword>
<keyword evidence="2" id="KW-1133">Transmembrane helix</keyword>
<dbReference type="EMBL" id="AP022588">
    <property type="protein sequence ID" value="BBY27400.1"/>
    <property type="molecule type" value="Genomic_DNA"/>
</dbReference>
<dbReference type="GO" id="GO:0020037">
    <property type="term" value="F:heme binding"/>
    <property type="evidence" value="ECO:0007669"/>
    <property type="project" value="InterPro"/>
</dbReference>
<dbReference type="KEGG" id="msei:MSEDJ_14960"/>
<proteinExistence type="predicted"/>
<dbReference type="GO" id="GO:0015886">
    <property type="term" value="P:heme transport"/>
    <property type="evidence" value="ECO:0007669"/>
    <property type="project" value="InterPro"/>
</dbReference>
<protein>
    <recommendedName>
        <fullName evidence="3">Haemophore haem-binding domain-containing protein</fullName>
    </recommendedName>
</protein>
<name>A0A7I7QN13_9MYCO</name>
<feature type="transmembrane region" description="Helical" evidence="2">
    <location>
        <begin position="52"/>
        <end position="72"/>
    </location>
</feature>
<dbReference type="Proteomes" id="UP000467193">
    <property type="component" value="Chromosome"/>
</dbReference>
<evidence type="ECO:0000256" key="2">
    <source>
        <dbReference type="SAM" id="Phobius"/>
    </source>
</evidence>
<sequence>MRAAAVDGTMASGDDGSGTRIVAARRESTTPEARADREEKPMTTMPAFARRGLLGVFAVTAAGGAAVAAVAVPGAVSAPSATAATDPCAASEVAKTIGSVATSTGTYLDAHPETNTALTTISQQQGGPQSLVSLKTYFDANPQAADDLKKLQAPLTTLSGRCKLPLTLPQLLGLMQTAQSQGGAVAGAVPGGLPAGAPSAQTVGVPGATAPAVQAPRPAPRLGTGPLPGPASTTAG</sequence>
<evidence type="ECO:0000313" key="5">
    <source>
        <dbReference type="Proteomes" id="UP000467193"/>
    </source>
</evidence>